<dbReference type="SUPFAM" id="SSF56317">
    <property type="entry name" value="Carbon-nitrogen hydrolase"/>
    <property type="match status" value="1"/>
</dbReference>
<feature type="domain" description="CN hydrolase" evidence="5">
    <location>
        <begin position="32"/>
        <end position="328"/>
    </location>
</feature>
<evidence type="ECO:0000256" key="1">
    <source>
        <dbReference type="ARBA" id="ARBA00008225"/>
    </source>
</evidence>
<dbReference type="Pfam" id="PF19018">
    <property type="entry name" value="Vanin_C"/>
    <property type="match status" value="1"/>
</dbReference>
<evidence type="ECO:0000259" key="5">
    <source>
        <dbReference type="PROSITE" id="PS50263"/>
    </source>
</evidence>
<dbReference type="Gene3D" id="3.60.110.10">
    <property type="entry name" value="Carbon-nitrogen hydrolase"/>
    <property type="match status" value="1"/>
</dbReference>
<dbReference type="RefSeq" id="XP_020431445.1">
    <property type="nucleotide sequence ID" value="XM_020578576.1"/>
</dbReference>
<dbReference type="InterPro" id="IPR003010">
    <property type="entry name" value="C-N_Hydrolase"/>
</dbReference>
<evidence type="ECO:0000313" key="7">
    <source>
        <dbReference type="Proteomes" id="UP000001396"/>
    </source>
</evidence>
<dbReference type="PANTHER" id="PTHR10609:SF27">
    <property type="entry name" value="CN HYDROLASE DOMAIN-CONTAINING PROTEIN-RELATED"/>
    <property type="match status" value="1"/>
</dbReference>
<gene>
    <name evidence="6" type="ORF">PPL_07742</name>
</gene>
<dbReference type="Proteomes" id="UP000001396">
    <property type="component" value="Unassembled WGS sequence"/>
</dbReference>
<organism evidence="6 7">
    <name type="scientific">Heterostelium pallidum (strain ATCC 26659 / Pp 5 / PN500)</name>
    <name type="common">Cellular slime mold</name>
    <name type="synonym">Polysphondylium pallidum</name>
    <dbReference type="NCBI Taxonomy" id="670386"/>
    <lineage>
        <taxon>Eukaryota</taxon>
        <taxon>Amoebozoa</taxon>
        <taxon>Evosea</taxon>
        <taxon>Eumycetozoa</taxon>
        <taxon>Dictyostelia</taxon>
        <taxon>Acytosteliales</taxon>
        <taxon>Acytosteliaceae</taxon>
        <taxon>Heterostelium</taxon>
    </lineage>
</organism>
<keyword evidence="4" id="KW-0732">Signal</keyword>
<protein>
    <recommendedName>
        <fullName evidence="5">CN hydrolase domain-containing protein</fullName>
    </recommendedName>
</protein>
<dbReference type="Pfam" id="PF00795">
    <property type="entry name" value="CN_hydrolase"/>
    <property type="match status" value="1"/>
</dbReference>
<reference evidence="6 7" key="1">
    <citation type="journal article" date="2011" name="Genome Res.">
        <title>Phylogeny-wide analysis of social amoeba genomes highlights ancient origins for complex intercellular communication.</title>
        <authorList>
            <person name="Heidel A.J."/>
            <person name="Lawal H.M."/>
            <person name="Felder M."/>
            <person name="Schilde C."/>
            <person name="Helps N.R."/>
            <person name="Tunggal B."/>
            <person name="Rivero F."/>
            <person name="John U."/>
            <person name="Schleicher M."/>
            <person name="Eichinger L."/>
            <person name="Platzer M."/>
            <person name="Noegel A.A."/>
            <person name="Schaap P."/>
            <person name="Gloeckner G."/>
        </authorList>
    </citation>
    <scope>NUCLEOTIDE SEQUENCE [LARGE SCALE GENOMIC DNA]</scope>
    <source>
        <strain evidence="7">ATCC 26659 / Pp 5 / PN500</strain>
    </source>
</reference>
<comment type="caution">
    <text evidence="6">The sequence shown here is derived from an EMBL/GenBank/DDBJ whole genome shotgun (WGS) entry which is preliminary data.</text>
</comment>
<evidence type="ECO:0000313" key="6">
    <source>
        <dbReference type="EMBL" id="EFA79324.1"/>
    </source>
</evidence>
<dbReference type="EMBL" id="ADBJ01000035">
    <property type="protein sequence ID" value="EFA79324.1"/>
    <property type="molecule type" value="Genomic_DNA"/>
</dbReference>
<dbReference type="InterPro" id="IPR043957">
    <property type="entry name" value="Vanin_C"/>
</dbReference>
<dbReference type="InterPro" id="IPR040154">
    <property type="entry name" value="Biotinidase/VNN"/>
</dbReference>
<dbReference type="STRING" id="670386.D3BGU0"/>
<dbReference type="InterPro" id="IPR036526">
    <property type="entry name" value="C-N_Hydrolase_sf"/>
</dbReference>
<keyword evidence="7" id="KW-1185">Reference proteome</keyword>
<dbReference type="AlphaFoldDB" id="D3BGU0"/>
<comment type="similarity">
    <text evidence="1">Belongs to the carbon-nitrogen hydrolase superfamily. BTD/VNN family.</text>
</comment>
<dbReference type="OMA" id="HYEISRD"/>
<feature type="chain" id="PRO_5003042248" description="CN hydrolase domain-containing protein" evidence="4">
    <location>
        <begin position="29"/>
        <end position="537"/>
    </location>
</feature>
<dbReference type="PROSITE" id="PS50263">
    <property type="entry name" value="CN_HYDROLASE"/>
    <property type="match status" value="1"/>
</dbReference>
<dbReference type="InParanoid" id="D3BGU0"/>
<name>D3BGU0_HETP5</name>
<dbReference type="GO" id="GO:0016787">
    <property type="term" value="F:hydrolase activity"/>
    <property type="evidence" value="ECO:0007669"/>
    <property type="project" value="UniProtKB-KW"/>
</dbReference>
<evidence type="ECO:0000256" key="4">
    <source>
        <dbReference type="SAM" id="SignalP"/>
    </source>
</evidence>
<dbReference type="PANTHER" id="PTHR10609">
    <property type="entry name" value="BIOTINIDASE-RELATED"/>
    <property type="match status" value="1"/>
</dbReference>
<keyword evidence="2" id="KW-0378">Hydrolase</keyword>
<sequence>MISIKSSFLISSILVTLVAFNYNRDVDAQSTYTGAIVEYSPIAFTFPLNVSKELASQYMLMNVQQYILFIDQAVKEKTQIIVFPEYGITGNNLMNRDRALSFLEEIPSPKSSNSPIIPCGNTQFDDRVVLQTLSCAAIKYNTVVVVNMGDVQPCNNTDPNCPTDNRYQYNTQVAFGSEGAIIGRYHKSHLYGEQPVFDQPITPDIEYFTTDFNVTFGMMICFDIMFEEPRTTLVALGINNFVYSTEWVNANYAYATQIQQALSYEANANVLAANIGTMAMISGSGIYTSGTPQATYVNPTYESKSQMLIATLPKDPSDSALVESLLAKQQQLQQQQQQPFYSKPLLGHQEPQKIVKHKINYQGVPPNSFNSTFTIFKPSSNQEQISLQAVNNGFVCSLTYSTGEIVGDQYFSVVSFNGNSNGFWNSQICMVVVCLDNSEDGCSALIFNSSTPFTELTLSAPFSNGYHVNPMVSSDNTLSNYYPSYNSNTNTFAITNIDPVISVAMFATQWDNSSSSSSSSSTSETDSPMKNSFLLSS</sequence>
<evidence type="ECO:0000256" key="3">
    <source>
        <dbReference type="SAM" id="MobiDB-lite"/>
    </source>
</evidence>
<feature type="compositionally biased region" description="Polar residues" evidence="3">
    <location>
        <begin position="524"/>
        <end position="537"/>
    </location>
</feature>
<evidence type="ECO:0000256" key="2">
    <source>
        <dbReference type="ARBA" id="ARBA00022801"/>
    </source>
</evidence>
<feature type="compositionally biased region" description="Low complexity" evidence="3">
    <location>
        <begin position="514"/>
        <end position="523"/>
    </location>
</feature>
<accession>D3BGU0</accession>
<feature type="region of interest" description="Disordered" evidence="3">
    <location>
        <begin position="514"/>
        <end position="537"/>
    </location>
</feature>
<proteinExistence type="inferred from homology"/>
<dbReference type="GeneID" id="31363223"/>
<feature type="signal peptide" evidence="4">
    <location>
        <begin position="1"/>
        <end position="28"/>
    </location>
</feature>